<comment type="caution">
    <text evidence="1">The sequence shown here is derived from an EMBL/GenBank/DDBJ whole genome shotgun (WGS) entry which is preliminary data.</text>
</comment>
<evidence type="ECO:0000313" key="1">
    <source>
        <dbReference type="EMBL" id="KKK80831.1"/>
    </source>
</evidence>
<proteinExistence type="predicted"/>
<dbReference type="EMBL" id="LAZR01053398">
    <property type="protein sequence ID" value="KKK80831.1"/>
    <property type="molecule type" value="Genomic_DNA"/>
</dbReference>
<organism evidence="1">
    <name type="scientific">marine sediment metagenome</name>
    <dbReference type="NCBI Taxonomy" id="412755"/>
    <lineage>
        <taxon>unclassified sequences</taxon>
        <taxon>metagenomes</taxon>
        <taxon>ecological metagenomes</taxon>
    </lineage>
</organism>
<dbReference type="AlphaFoldDB" id="A0A0F9B8M1"/>
<sequence length="60" mass="7450">MKFFSRRKKVPVFITLKNKDDLIRLWVDKDMKPYKVELRTKNYQGYLNVDEFLKRLKIEL</sequence>
<reference evidence="1" key="1">
    <citation type="journal article" date="2015" name="Nature">
        <title>Complex archaea that bridge the gap between prokaryotes and eukaryotes.</title>
        <authorList>
            <person name="Spang A."/>
            <person name="Saw J.H."/>
            <person name="Jorgensen S.L."/>
            <person name="Zaremba-Niedzwiedzka K."/>
            <person name="Martijn J."/>
            <person name="Lind A.E."/>
            <person name="van Eijk R."/>
            <person name="Schleper C."/>
            <person name="Guy L."/>
            <person name="Ettema T.J."/>
        </authorList>
    </citation>
    <scope>NUCLEOTIDE SEQUENCE</scope>
</reference>
<gene>
    <name evidence="1" type="ORF">LCGC14_2819580</name>
</gene>
<protein>
    <submittedName>
        <fullName evidence="1">Uncharacterized protein</fullName>
    </submittedName>
</protein>
<name>A0A0F9B8M1_9ZZZZ</name>
<accession>A0A0F9B8M1</accession>